<evidence type="ECO:0000256" key="1">
    <source>
        <dbReference type="SAM" id="Phobius"/>
    </source>
</evidence>
<evidence type="ECO:0000313" key="3">
    <source>
        <dbReference type="Proteomes" id="UP000605970"/>
    </source>
</evidence>
<proteinExistence type="predicted"/>
<keyword evidence="1" id="KW-0812">Transmembrane</keyword>
<keyword evidence="3" id="KW-1185">Reference proteome</keyword>
<feature type="transmembrane region" description="Helical" evidence="1">
    <location>
        <begin position="60"/>
        <end position="78"/>
    </location>
</feature>
<gene>
    <name evidence="2" type="ORF">Mgra_00005604</name>
</gene>
<organism evidence="2 3">
    <name type="scientific">Meloidogyne graminicola</name>
    <dbReference type="NCBI Taxonomy" id="189291"/>
    <lineage>
        <taxon>Eukaryota</taxon>
        <taxon>Metazoa</taxon>
        <taxon>Ecdysozoa</taxon>
        <taxon>Nematoda</taxon>
        <taxon>Chromadorea</taxon>
        <taxon>Rhabditida</taxon>
        <taxon>Tylenchina</taxon>
        <taxon>Tylenchomorpha</taxon>
        <taxon>Tylenchoidea</taxon>
        <taxon>Meloidogynidae</taxon>
        <taxon>Meloidogyninae</taxon>
        <taxon>Meloidogyne</taxon>
    </lineage>
</organism>
<name>A0A8S9ZNB5_9BILA</name>
<keyword evidence="1" id="KW-1133">Transmembrane helix</keyword>
<protein>
    <submittedName>
        <fullName evidence="2">Uncharacterized protein</fullName>
    </submittedName>
</protein>
<sequence>MFSQSLNSSQSILEINNANNNNNDLPQLSSRTLTQVFGPFYHSSKFFFKNIERNIKLKRIFFIFCLFLLIIRSIYYIIELFRTENLTITWAKTSIQLTFTLNGLSSFIWLYKYGNEYFNKFINELQYFIKNN</sequence>
<dbReference type="AlphaFoldDB" id="A0A8S9ZNB5"/>
<evidence type="ECO:0000313" key="2">
    <source>
        <dbReference type="EMBL" id="KAF7635007.1"/>
    </source>
</evidence>
<feature type="transmembrane region" description="Helical" evidence="1">
    <location>
        <begin position="90"/>
        <end position="111"/>
    </location>
</feature>
<reference evidence="2" key="1">
    <citation type="journal article" date="2020" name="Ecol. Evol.">
        <title>Genome structure and content of the rice root-knot nematode (Meloidogyne graminicola).</title>
        <authorList>
            <person name="Phan N.T."/>
            <person name="Danchin E.G.J."/>
            <person name="Klopp C."/>
            <person name="Perfus-Barbeoch L."/>
            <person name="Kozlowski D.K."/>
            <person name="Koutsovoulos G.D."/>
            <person name="Lopez-Roques C."/>
            <person name="Bouchez O."/>
            <person name="Zahm M."/>
            <person name="Besnard G."/>
            <person name="Bellafiore S."/>
        </authorList>
    </citation>
    <scope>NUCLEOTIDE SEQUENCE</scope>
    <source>
        <strain evidence="2">VN-18</strain>
    </source>
</reference>
<dbReference type="Proteomes" id="UP000605970">
    <property type="component" value="Unassembled WGS sequence"/>
</dbReference>
<accession>A0A8S9ZNB5</accession>
<comment type="caution">
    <text evidence="2">The sequence shown here is derived from an EMBL/GenBank/DDBJ whole genome shotgun (WGS) entry which is preliminary data.</text>
</comment>
<dbReference type="EMBL" id="JABEBT010000048">
    <property type="protein sequence ID" value="KAF7635007.1"/>
    <property type="molecule type" value="Genomic_DNA"/>
</dbReference>
<keyword evidence="1" id="KW-0472">Membrane</keyword>